<name>B4K481_DROGR</name>
<sequence>MEVVHKNKRLNVLATGGATHYPYDKKKRPSALDFAVFGGLGSARLRTFSTIDLDSDHLPIHVDLATKGTSIDTRPGLRRTILPRNANIGKFQAYLNQRVLLNVEINSGADIEDAIDVFINNINEAAKFASPPQLWQKQRSNTSCMRSRLDDETGKLLQLKRKYKREFLILGTPLARQRYRQVQNRLRKALSLLKVNHLNHLFKQIDVKDRYRMQKLWRMTQTLKRQVEPNWPLKARSDGDVGGPVWTRTNAEKAEEFVSHLERRFMPNYLNTEEDRKKVTDEWQLLELRQRRVDGDGGASGAPLPFRPVTLSEVTLEIKSLALKKSPGLDNISNHVY</sequence>
<gene>
    <name evidence="1" type="primary">Dgri\GH25248</name>
    <name evidence="1" type="ORF">Dgri_GH25248</name>
</gene>
<dbReference type="InParanoid" id="B4K481"/>
<dbReference type="Proteomes" id="UP000001070">
    <property type="component" value="Unassembled WGS sequence"/>
</dbReference>
<reference evidence="1 2" key="1">
    <citation type="journal article" date="2007" name="Nature">
        <title>Evolution of genes and genomes on the Drosophila phylogeny.</title>
        <authorList>
            <consortium name="Drosophila 12 Genomes Consortium"/>
            <person name="Clark A.G."/>
            <person name="Eisen M.B."/>
            <person name="Smith D.R."/>
            <person name="Bergman C.M."/>
            <person name="Oliver B."/>
            <person name="Markow T.A."/>
            <person name="Kaufman T.C."/>
            <person name="Kellis M."/>
            <person name="Gelbart W."/>
            <person name="Iyer V.N."/>
            <person name="Pollard D.A."/>
            <person name="Sackton T.B."/>
            <person name="Larracuente A.M."/>
            <person name="Singh N.D."/>
            <person name="Abad J.P."/>
            <person name="Abt D.N."/>
            <person name="Adryan B."/>
            <person name="Aguade M."/>
            <person name="Akashi H."/>
            <person name="Anderson W.W."/>
            <person name="Aquadro C.F."/>
            <person name="Ardell D.H."/>
            <person name="Arguello R."/>
            <person name="Artieri C.G."/>
            <person name="Barbash D.A."/>
            <person name="Barker D."/>
            <person name="Barsanti P."/>
            <person name="Batterham P."/>
            <person name="Batzoglou S."/>
            <person name="Begun D."/>
            <person name="Bhutkar A."/>
            <person name="Blanco E."/>
            <person name="Bosak S.A."/>
            <person name="Bradley R.K."/>
            <person name="Brand A.D."/>
            <person name="Brent M.R."/>
            <person name="Brooks A.N."/>
            <person name="Brown R.H."/>
            <person name="Butlin R.K."/>
            <person name="Caggese C."/>
            <person name="Calvi B.R."/>
            <person name="Bernardo de Carvalho A."/>
            <person name="Caspi A."/>
            <person name="Castrezana S."/>
            <person name="Celniker S.E."/>
            <person name="Chang J.L."/>
            <person name="Chapple C."/>
            <person name="Chatterji S."/>
            <person name="Chinwalla A."/>
            <person name="Civetta A."/>
            <person name="Clifton S.W."/>
            <person name="Comeron J.M."/>
            <person name="Costello J.C."/>
            <person name="Coyne J.A."/>
            <person name="Daub J."/>
            <person name="David R.G."/>
            <person name="Delcher A.L."/>
            <person name="Delehaunty K."/>
            <person name="Do C.B."/>
            <person name="Ebling H."/>
            <person name="Edwards K."/>
            <person name="Eickbush T."/>
            <person name="Evans J.D."/>
            <person name="Filipski A."/>
            <person name="Findeiss S."/>
            <person name="Freyhult E."/>
            <person name="Fulton L."/>
            <person name="Fulton R."/>
            <person name="Garcia A.C."/>
            <person name="Gardiner A."/>
            <person name="Garfield D.A."/>
            <person name="Garvin B.E."/>
            <person name="Gibson G."/>
            <person name="Gilbert D."/>
            <person name="Gnerre S."/>
            <person name="Godfrey J."/>
            <person name="Good R."/>
            <person name="Gotea V."/>
            <person name="Gravely B."/>
            <person name="Greenberg A.J."/>
            <person name="Griffiths-Jones S."/>
            <person name="Gross S."/>
            <person name="Guigo R."/>
            <person name="Gustafson E.A."/>
            <person name="Haerty W."/>
            <person name="Hahn M.W."/>
            <person name="Halligan D.L."/>
            <person name="Halpern A.L."/>
            <person name="Halter G.M."/>
            <person name="Han M.V."/>
            <person name="Heger A."/>
            <person name="Hillier L."/>
            <person name="Hinrichs A.S."/>
            <person name="Holmes I."/>
            <person name="Hoskins R.A."/>
            <person name="Hubisz M.J."/>
            <person name="Hultmark D."/>
            <person name="Huntley M.A."/>
            <person name="Jaffe D.B."/>
            <person name="Jagadeeshan S."/>
            <person name="Jeck W.R."/>
            <person name="Johnson J."/>
            <person name="Jones C.D."/>
            <person name="Jordan W.C."/>
            <person name="Karpen G.H."/>
            <person name="Kataoka E."/>
            <person name="Keightley P.D."/>
            <person name="Kheradpour P."/>
            <person name="Kirkness E.F."/>
            <person name="Koerich L.B."/>
            <person name="Kristiansen K."/>
            <person name="Kudrna D."/>
            <person name="Kulathinal R.J."/>
            <person name="Kumar S."/>
            <person name="Kwok R."/>
            <person name="Lander E."/>
            <person name="Langley C.H."/>
            <person name="Lapoint R."/>
            <person name="Lazzaro B.P."/>
            <person name="Lee S.J."/>
            <person name="Levesque L."/>
            <person name="Li R."/>
            <person name="Lin C.F."/>
            <person name="Lin M.F."/>
            <person name="Lindblad-Toh K."/>
            <person name="Llopart A."/>
            <person name="Long M."/>
            <person name="Low L."/>
            <person name="Lozovsky E."/>
            <person name="Lu J."/>
            <person name="Luo M."/>
            <person name="Machado C.A."/>
            <person name="Makalowski W."/>
            <person name="Marzo M."/>
            <person name="Matsuda M."/>
            <person name="Matzkin L."/>
            <person name="McAllister B."/>
            <person name="McBride C.S."/>
            <person name="McKernan B."/>
            <person name="McKernan K."/>
            <person name="Mendez-Lago M."/>
            <person name="Minx P."/>
            <person name="Mollenhauer M.U."/>
            <person name="Montooth K."/>
            <person name="Mount S.M."/>
            <person name="Mu X."/>
            <person name="Myers E."/>
            <person name="Negre B."/>
            <person name="Newfeld S."/>
            <person name="Nielsen R."/>
            <person name="Noor M.A."/>
            <person name="O'Grady P."/>
            <person name="Pachter L."/>
            <person name="Papaceit M."/>
            <person name="Parisi M.J."/>
            <person name="Parisi M."/>
            <person name="Parts L."/>
            <person name="Pedersen J.S."/>
            <person name="Pesole G."/>
            <person name="Phillippy A.M."/>
            <person name="Ponting C.P."/>
            <person name="Pop M."/>
            <person name="Porcelli D."/>
            <person name="Powell J.R."/>
            <person name="Prohaska S."/>
            <person name="Pruitt K."/>
            <person name="Puig M."/>
            <person name="Quesneville H."/>
            <person name="Ram K.R."/>
            <person name="Rand D."/>
            <person name="Rasmussen M.D."/>
            <person name="Reed L.K."/>
            <person name="Reenan R."/>
            <person name="Reily A."/>
            <person name="Remington K.A."/>
            <person name="Rieger T.T."/>
            <person name="Ritchie M.G."/>
            <person name="Robin C."/>
            <person name="Rogers Y.H."/>
            <person name="Rohde C."/>
            <person name="Rozas J."/>
            <person name="Rubenfield M.J."/>
            <person name="Ruiz A."/>
            <person name="Russo S."/>
            <person name="Salzberg S.L."/>
            <person name="Sanchez-Gracia A."/>
            <person name="Saranga D.J."/>
            <person name="Sato H."/>
            <person name="Schaeffer S.W."/>
            <person name="Schatz M.C."/>
            <person name="Schlenke T."/>
            <person name="Schwartz R."/>
            <person name="Segarra C."/>
            <person name="Singh R.S."/>
            <person name="Sirot L."/>
            <person name="Sirota M."/>
            <person name="Sisneros N.B."/>
            <person name="Smith C.D."/>
            <person name="Smith T.F."/>
            <person name="Spieth J."/>
            <person name="Stage D.E."/>
            <person name="Stark A."/>
            <person name="Stephan W."/>
            <person name="Strausberg R.L."/>
            <person name="Strempel S."/>
            <person name="Sturgill D."/>
            <person name="Sutton G."/>
            <person name="Sutton G.G."/>
            <person name="Tao W."/>
            <person name="Teichmann S."/>
            <person name="Tobari Y.N."/>
            <person name="Tomimura Y."/>
            <person name="Tsolas J.M."/>
            <person name="Valente V.L."/>
            <person name="Venter E."/>
            <person name="Venter J.C."/>
            <person name="Vicario S."/>
            <person name="Vieira F.G."/>
            <person name="Vilella A.J."/>
            <person name="Villasante A."/>
            <person name="Walenz B."/>
            <person name="Wang J."/>
            <person name="Wasserman M."/>
            <person name="Watts T."/>
            <person name="Wilson D."/>
            <person name="Wilson R.K."/>
            <person name="Wing R.A."/>
            <person name="Wolfner M.F."/>
            <person name="Wong A."/>
            <person name="Wong G.K."/>
            <person name="Wu C.I."/>
            <person name="Wu G."/>
            <person name="Yamamoto D."/>
            <person name="Yang H.P."/>
            <person name="Yang S.P."/>
            <person name="Yorke J.A."/>
            <person name="Yoshida K."/>
            <person name="Zdobnov E."/>
            <person name="Zhang P."/>
            <person name="Zhang Y."/>
            <person name="Zimin A.V."/>
            <person name="Baldwin J."/>
            <person name="Abdouelleil A."/>
            <person name="Abdulkadir J."/>
            <person name="Abebe A."/>
            <person name="Abera B."/>
            <person name="Abreu J."/>
            <person name="Acer S.C."/>
            <person name="Aftuck L."/>
            <person name="Alexander A."/>
            <person name="An P."/>
            <person name="Anderson E."/>
            <person name="Anderson S."/>
            <person name="Arachi H."/>
            <person name="Azer M."/>
            <person name="Bachantsang P."/>
            <person name="Barry A."/>
            <person name="Bayul T."/>
            <person name="Berlin A."/>
            <person name="Bessette D."/>
            <person name="Bloom T."/>
            <person name="Blye J."/>
            <person name="Boguslavskiy L."/>
            <person name="Bonnet C."/>
            <person name="Boukhgalter B."/>
            <person name="Bourzgui I."/>
            <person name="Brown A."/>
            <person name="Cahill P."/>
            <person name="Channer S."/>
            <person name="Cheshatsang Y."/>
            <person name="Chuda L."/>
            <person name="Citroen M."/>
            <person name="Collymore A."/>
            <person name="Cooke P."/>
            <person name="Costello M."/>
            <person name="D'Aco K."/>
            <person name="Daza R."/>
            <person name="De Haan G."/>
            <person name="DeGray S."/>
            <person name="DeMaso C."/>
            <person name="Dhargay N."/>
            <person name="Dooley K."/>
            <person name="Dooley E."/>
            <person name="Doricent M."/>
            <person name="Dorje P."/>
            <person name="Dorjee K."/>
            <person name="Dupes A."/>
            <person name="Elong R."/>
            <person name="Falk J."/>
            <person name="Farina A."/>
            <person name="Faro S."/>
            <person name="Ferguson D."/>
            <person name="Fisher S."/>
            <person name="Foley C.D."/>
            <person name="Franke A."/>
            <person name="Friedrich D."/>
            <person name="Gadbois L."/>
            <person name="Gearin G."/>
            <person name="Gearin C.R."/>
            <person name="Giannoukos G."/>
            <person name="Goode T."/>
            <person name="Graham J."/>
            <person name="Grandbois E."/>
            <person name="Grewal S."/>
            <person name="Gyaltsen K."/>
            <person name="Hafez N."/>
            <person name="Hagos B."/>
            <person name="Hall J."/>
            <person name="Henson C."/>
            <person name="Hollinger A."/>
            <person name="Honan T."/>
            <person name="Huard M.D."/>
            <person name="Hughes L."/>
            <person name="Hurhula B."/>
            <person name="Husby M.E."/>
            <person name="Kamat A."/>
            <person name="Kanga B."/>
            <person name="Kashin S."/>
            <person name="Khazanovich D."/>
            <person name="Kisner P."/>
            <person name="Lance K."/>
            <person name="Lara M."/>
            <person name="Lee W."/>
            <person name="Lennon N."/>
            <person name="Letendre F."/>
            <person name="LeVine R."/>
            <person name="Lipovsky A."/>
            <person name="Liu X."/>
            <person name="Liu J."/>
            <person name="Liu S."/>
            <person name="Lokyitsang T."/>
            <person name="Lokyitsang Y."/>
            <person name="Lubonja R."/>
            <person name="Lui A."/>
            <person name="MacDonald P."/>
            <person name="Magnisalis V."/>
            <person name="Maru K."/>
            <person name="Matthews C."/>
            <person name="McCusker W."/>
            <person name="McDonough S."/>
            <person name="Mehta T."/>
            <person name="Meldrim J."/>
            <person name="Meneus L."/>
            <person name="Mihai O."/>
            <person name="Mihalev A."/>
            <person name="Mihova T."/>
            <person name="Mittelman R."/>
            <person name="Mlenga V."/>
            <person name="Montmayeur A."/>
            <person name="Mulrain L."/>
            <person name="Navidi A."/>
            <person name="Naylor J."/>
            <person name="Negash T."/>
            <person name="Nguyen T."/>
            <person name="Nguyen N."/>
            <person name="Nicol R."/>
            <person name="Norbu C."/>
            <person name="Norbu N."/>
            <person name="Novod N."/>
            <person name="O'Neill B."/>
            <person name="Osman S."/>
            <person name="Markiewicz E."/>
            <person name="Oyono O.L."/>
            <person name="Patti C."/>
            <person name="Phunkhang P."/>
            <person name="Pierre F."/>
            <person name="Priest M."/>
            <person name="Raghuraman S."/>
            <person name="Rege F."/>
            <person name="Reyes R."/>
            <person name="Rise C."/>
            <person name="Rogov P."/>
            <person name="Ross K."/>
            <person name="Ryan E."/>
            <person name="Settipalli S."/>
            <person name="Shea T."/>
            <person name="Sherpa N."/>
            <person name="Shi L."/>
            <person name="Shih D."/>
            <person name="Sparrow T."/>
            <person name="Spaulding J."/>
            <person name="Stalker J."/>
            <person name="Stange-Thomann N."/>
            <person name="Stavropoulos S."/>
            <person name="Stone C."/>
            <person name="Strader C."/>
            <person name="Tesfaye S."/>
            <person name="Thomson T."/>
            <person name="Thoulutsang Y."/>
            <person name="Thoulutsang D."/>
            <person name="Topham K."/>
            <person name="Topping I."/>
            <person name="Tsamla T."/>
            <person name="Vassiliev H."/>
            <person name="Vo A."/>
            <person name="Wangchuk T."/>
            <person name="Wangdi T."/>
            <person name="Weiand M."/>
            <person name="Wilkinson J."/>
            <person name="Wilson A."/>
            <person name="Yadav S."/>
            <person name="Young G."/>
            <person name="Yu Q."/>
            <person name="Zembek L."/>
            <person name="Zhong D."/>
            <person name="Zimmer A."/>
            <person name="Zwirko Z."/>
            <person name="Jaffe D.B."/>
            <person name="Alvarez P."/>
            <person name="Brockman W."/>
            <person name="Butler J."/>
            <person name="Chin C."/>
            <person name="Gnerre S."/>
            <person name="Grabherr M."/>
            <person name="Kleber M."/>
            <person name="Mauceli E."/>
            <person name="MacCallum I."/>
        </authorList>
    </citation>
    <scope>NUCLEOTIDE SEQUENCE [LARGE SCALE GENOMIC DNA]</scope>
    <source>
        <strain evidence="2">Tucson 15287-2541.00</strain>
    </source>
</reference>
<dbReference type="HOGENOM" id="CLU_056246_0_0_1"/>
<accession>B4K481</accession>
<proteinExistence type="predicted"/>
<dbReference type="AlphaFoldDB" id="B4K481"/>
<organism evidence="2">
    <name type="scientific">Drosophila grimshawi</name>
    <name type="common">Hawaiian fruit fly</name>
    <name type="synonym">Idiomyia grimshawi</name>
    <dbReference type="NCBI Taxonomy" id="7222"/>
    <lineage>
        <taxon>Eukaryota</taxon>
        <taxon>Metazoa</taxon>
        <taxon>Ecdysozoa</taxon>
        <taxon>Arthropoda</taxon>
        <taxon>Hexapoda</taxon>
        <taxon>Insecta</taxon>
        <taxon>Pterygota</taxon>
        <taxon>Neoptera</taxon>
        <taxon>Endopterygota</taxon>
        <taxon>Diptera</taxon>
        <taxon>Brachycera</taxon>
        <taxon>Muscomorpha</taxon>
        <taxon>Ephydroidea</taxon>
        <taxon>Drosophilidae</taxon>
        <taxon>Drosophila</taxon>
        <taxon>Hawaiian Drosophila</taxon>
    </lineage>
</organism>
<dbReference type="PhylomeDB" id="B4K481"/>
<keyword evidence="2" id="KW-1185">Reference proteome</keyword>
<dbReference type="STRING" id="7222.B4K481"/>
<dbReference type="EMBL" id="CH929331">
    <property type="protein sequence ID" value="EDW04741.1"/>
    <property type="molecule type" value="Genomic_DNA"/>
</dbReference>
<evidence type="ECO:0000313" key="2">
    <source>
        <dbReference type="Proteomes" id="UP000001070"/>
    </source>
</evidence>
<protein>
    <submittedName>
        <fullName evidence="1">GH25248</fullName>
    </submittedName>
</protein>
<evidence type="ECO:0000313" key="1">
    <source>
        <dbReference type="EMBL" id="EDW04741.1"/>
    </source>
</evidence>
<dbReference type="OMA" id="CTSNDSH"/>